<gene>
    <name evidence="2" type="ORF">SAMN05443663_104206</name>
</gene>
<keyword evidence="1" id="KW-0472">Membrane</keyword>
<accession>A0A1M5NHY9</accession>
<keyword evidence="1" id="KW-0812">Transmembrane</keyword>
<evidence type="ECO:0000313" key="3">
    <source>
        <dbReference type="Proteomes" id="UP000184071"/>
    </source>
</evidence>
<dbReference type="OrthoDB" id="1366754at2"/>
<feature type="transmembrane region" description="Helical" evidence="1">
    <location>
        <begin position="40"/>
        <end position="58"/>
    </location>
</feature>
<sequence length="125" mass="14688">MDEFFCKTRVFWAISRILLSIFIFWSSFNTLERYPESSDSPISIFMWIYGVCMVIIAINEFREQDSNRFFLFLVGVSSFIFALFLVYMTLGRLKPGYGILLFATFIWLVLAGLKDILGNHFYITE</sequence>
<dbReference type="AlphaFoldDB" id="A0A1M5NHY9"/>
<keyword evidence="3" id="KW-1185">Reference proteome</keyword>
<protein>
    <submittedName>
        <fullName evidence="2">Uncharacterized protein</fullName>
    </submittedName>
</protein>
<evidence type="ECO:0000256" key="1">
    <source>
        <dbReference type="SAM" id="Phobius"/>
    </source>
</evidence>
<dbReference type="RefSeq" id="WP_139260488.1">
    <property type="nucleotide sequence ID" value="NZ_FQWC01000004.1"/>
</dbReference>
<feature type="transmembrane region" description="Helical" evidence="1">
    <location>
        <begin position="10"/>
        <end position="28"/>
    </location>
</feature>
<evidence type="ECO:0000313" key="2">
    <source>
        <dbReference type="EMBL" id="SHG88829.1"/>
    </source>
</evidence>
<feature type="transmembrane region" description="Helical" evidence="1">
    <location>
        <begin position="96"/>
        <end position="113"/>
    </location>
</feature>
<proteinExistence type="predicted"/>
<keyword evidence="1" id="KW-1133">Transmembrane helix</keyword>
<organism evidence="2 3">
    <name type="scientific">Flavobacterium defluvii</name>
    <dbReference type="NCBI Taxonomy" id="370979"/>
    <lineage>
        <taxon>Bacteria</taxon>
        <taxon>Pseudomonadati</taxon>
        <taxon>Bacteroidota</taxon>
        <taxon>Flavobacteriia</taxon>
        <taxon>Flavobacteriales</taxon>
        <taxon>Flavobacteriaceae</taxon>
        <taxon>Flavobacterium</taxon>
    </lineage>
</organism>
<dbReference type="Proteomes" id="UP000184071">
    <property type="component" value="Unassembled WGS sequence"/>
</dbReference>
<name>A0A1M5NHY9_9FLAO</name>
<feature type="transmembrane region" description="Helical" evidence="1">
    <location>
        <begin position="70"/>
        <end position="90"/>
    </location>
</feature>
<reference evidence="3" key="1">
    <citation type="submission" date="2016-11" db="EMBL/GenBank/DDBJ databases">
        <authorList>
            <person name="Varghese N."/>
            <person name="Submissions S."/>
        </authorList>
    </citation>
    <scope>NUCLEOTIDE SEQUENCE [LARGE SCALE GENOMIC DNA]</scope>
    <source>
        <strain evidence="3">DSM 17963</strain>
    </source>
</reference>
<dbReference type="EMBL" id="FQWC01000004">
    <property type="protein sequence ID" value="SHG88829.1"/>
    <property type="molecule type" value="Genomic_DNA"/>
</dbReference>
<dbReference type="STRING" id="370979.SAMN05443663_104206"/>